<evidence type="ECO:0000313" key="6">
    <source>
        <dbReference type="EMBL" id="QSI78046.1"/>
    </source>
</evidence>
<keyword evidence="1 3" id="KW-0807">Transducer</keyword>
<dbReference type="SMART" id="SM00304">
    <property type="entry name" value="HAMP"/>
    <property type="match status" value="1"/>
</dbReference>
<feature type="domain" description="HAMP" evidence="5">
    <location>
        <begin position="209"/>
        <end position="262"/>
    </location>
</feature>
<feature type="domain" description="Methyl-accepting transducer" evidence="4">
    <location>
        <begin position="267"/>
        <end position="503"/>
    </location>
</feature>
<gene>
    <name evidence="6" type="ORF">JY500_05220</name>
</gene>
<reference evidence="6 7" key="1">
    <citation type="submission" date="2021-02" db="EMBL/GenBank/DDBJ databases">
        <title>Niveibacterium changnyeongensis HC41.</title>
        <authorList>
            <person name="Kang M."/>
        </authorList>
    </citation>
    <scope>NUCLEOTIDE SEQUENCE [LARGE SCALE GENOMIC DNA]</scope>
    <source>
        <strain evidence="6 7">HC41</strain>
    </source>
</reference>
<accession>A0ABX7MAZ4</accession>
<dbReference type="Gene3D" id="1.10.287.950">
    <property type="entry name" value="Methyl-accepting chemotaxis protein"/>
    <property type="match status" value="1"/>
</dbReference>
<dbReference type="PANTHER" id="PTHR32089">
    <property type="entry name" value="METHYL-ACCEPTING CHEMOTAXIS PROTEIN MCPB"/>
    <property type="match status" value="1"/>
</dbReference>
<organism evidence="6 7">
    <name type="scientific">Niveibacterium microcysteis</name>
    <dbReference type="NCBI Taxonomy" id="2811415"/>
    <lineage>
        <taxon>Bacteria</taxon>
        <taxon>Pseudomonadati</taxon>
        <taxon>Pseudomonadota</taxon>
        <taxon>Betaproteobacteria</taxon>
        <taxon>Rhodocyclales</taxon>
        <taxon>Rhodocyclaceae</taxon>
        <taxon>Niveibacterium</taxon>
    </lineage>
</organism>
<dbReference type="Pfam" id="PF00672">
    <property type="entry name" value="HAMP"/>
    <property type="match status" value="1"/>
</dbReference>
<evidence type="ECO:0000313" key="7">
    <source>
        <dbReference type="Proteomes" id="UP000663570"/>
    </source>
</evidence>
<evidence type="ECO:0000256" key="3">
    <source>
        <dbReference type="PROSITE-ProRule" id="PRU00284"/>
    </source>
</evidence>
<evidence type="ECO:0000259" key="5">
    <source>
        <dbReference type="PROSITE" id="PS50885"/>
    </source>
</evidence>
<dbReference type="InterPro" id="IPR004089">
    <property type="entry name" value="MCPsignal_dom"/>
</dbReference>
<dbReference type="InterPro" id="IPR024478">
    <property type="entry name" value="HlyB_4HB_MCP"/>
</dbReference>
<dbReference type="CDD" id="cd06225">
    <property type="entry name" value="HAMP"/>
    <property type="match status" value="1"/>
</dbReference>
<evidence type="ECO:0000256" key="2">
    <source>
        <dbReference type="ARBA" id="ARBA00029447"/>
    </source>
</evidence>
<dbReference type="EMBL" id="CP071060">
    <property type="protein sequence ID" value="QSI78046.1"/>
    <property type="molecule type" value="Genomic_DNA"/>
</dbReference>
<keyword evidence="7" id="KW-1185">Reference proteome</keyword>
<dbReference type="CDD" id="cd11386">
    <property type="entry name" value="MCP_signal"/>
    <property type="match status" value="1"/>
</dbReference>
<name>A0ABX7MAZ4_9RHOO</name>
<dbReference type="Pfam" id="PF12729">
    <property type="entry name" value="4HB_MCP_1"/>
    <property type="match status" value="1"/>
</dbReference>
<evidence type="ECO:0000259" key="4">
    <source>
        <dbReference type="PROSITE" id="PS50111"/>
    </source>
</evidence>
<dbReference type="SUPFAM" id="SSF58104">
    <property type="entry name" value="Methyl-accepting chemotaxis protein (MCP) signaling domain"/>
    <property type="match status" value="1"/>
</dbReference>
<dbReference type="PANTHER" id="PTHR32089:SF112">
    <property type="entry name" value="LYSOZYME-LIKE PROTEIN-RELATED"/>
    <property type="match status" value="1"/>
</dbReference>
<dbReference type="SMART" id="SM00283">
    <property type="entry name" value="MA"/>
    <property type="match status" value="1"/>
</dbReference>
<proteinExistence type="inferred from homology"/>
<sequence length="539" mass="56993">MRISIVQRLWMLVAAALLALVTVGAIGGYMARSALGRLDHVHTSTLPALQTLNAVERNFFLIRVNAYAHVVADAADRKTALEANVQTARDAVATLFGDIDKQLIDNTDKTLLETDRKAFGKYLGILEEVLAASRANDVATVRDVVANRWKPAGDEVTATLKAHTDYHKRLADEARAQAAVDEREGQWTSWGIIVVGAALMFAFGAVLVRDIGRGIHALEHSVQRIGSELDFTVRAPVHGRDELGNMANAFNGLIERLQANLRDIQQSACEVAGAAGTLATTSSEVATASEQQSSAAASMAASVEQMTVSINHVGDRAGETRALAGASGEQASDGRQVIEQTVGDINEIASVVHAASGHLERLGEQGEQISTVVQVIKEVADQTNLLALNAAIEAARAGEQGRGFAVVADEVRKLAERTAASTQQISQTISAMREATVAASQQMSAAVQRVESGVERASNASAAIGQIEEGSRRTVETVGEIADAMREQSSASTSVAQNVERIAQMAEEGASAAQSSAEAAQSLDRLAQQMQAVVAAYRL</sequence>
<protein>
    <submittedName>
        <fullName evidence="6">Methyl-accepting chemotaxis protein</fullName>
    </submittedName>
</protein>
<dbReference type="PROSITE" id="PS50111">
    <property type="entry name" value="CHEMOTAXIS_TRANSDUC_2"/>
    <property type="match status" value="1"/>
</dbReference>
<dbReference type="PROSITE" id="PS50885">
    <property type="entry name" value="HAMP"/>
    <property type="match status" value="1"/>
</dbReference>
<dbReference type="InterPro" id="IPR003660">
    <property type="entry name" value="HAMP_dom"/>
</dbReference>
<comment type="similarity">
    <text evidence="2">Belongs to the methyl-accepting chemotaxis (MCP) protein family.</text>
</comment>
<dbReference type="Proteomes" id="UP000663570">
    <property type="component" value="Chromosome"/>
</dbReference>
<dbReference type="Pfam" id="PF00015">
    <property type="entry name" value="MCPsignal"/>
    <property type="match status" value="1"/>
</dbReference>
<dbReference type="RefSeq" id="WP_206255311.1">
    <property type="nucleotide sequence ID" value="NZ_CP071060.1"/>
</dbReference>
<evidence type="ECO:0000256" key="1">
    <source>
        <dbReference type="ARBA" id="ARBA00023224"/>
    </source>
</evidence>